<feature type="region of interest" description="Disordered" evidence="1">
    <location>
        <begin position="35"/>
        <end position="105"/>
    </location>
</feature>
<dbReference type="EMBL" id="FMZP01000095">
    <property type="protein sequence ID" value="SDE00158.1"/>
    <property type="molecule type" value="Genomic_DNA"/>
</dbReference>
<evidence type="ECO:0000313" key="3">
    <source>
        <dbReference type="EMBL" id="SDE00158.1"/>
    </source>
</evidence>
<dbReference type="Proteomes" id="UP000199320">
    <property type="component" value="Unassembled WGS sequence"/>
</dbReference>
<evidence type="ECO:0000256" key="1">
    <source>
        <dbReference type="SAM" id="MobiDB-lite"/>
    </source>
</evidence>
<dbReference type="EMBL" id="FOIC01000075">
    <property type="protein sequence ID" value="SEU15200.1"/>
    <property type="molecule type" value="Genomic_DNA"/>
</dbReference>
<proteinExistence type="predicted"/>
<feature type="compositionally biased region" description="Basic and acidic residues" evidence="1">
    <location>
        <begin position="67"/>
        <end position="96"/>
    </location>
</feature>
<evidence type="ECO:0000259" key="2">
    <source>
        <dbReference type="PROSITE" id="PS50926"/>
    </source>
</evidence>
<feature type="domain" description="TRAM" evidence="2">
    <location>
        <begin position="86"/>
        <end position="145"/>
    </location>
</feature>
<reference evidence="4" key="1">
    <citation type="submission" date="2016-10" db="EMBL/GenBank/DDBJ databases">
        <authorList>
            <person name="de Groot N.N."/>
        </authorList>
    </citation>
    <scope>NUCLEOTIDE SEQUENCE [LARGE SCALE GENOMIC DNA]</scope>
    <source>
        <strain evidence="4">CDM_6</strain>
    </source>
</reference>
<protein>
    <submittedName>
        <fullName evidence="3">Predicted RNA-binding protein, contains TRAM domain</fullName>
    </submittedName>
</protein>
<dbReference type="SUPFAM" id="SSF50249">
    <property type="entry name" value="Nucleic acid-binding proteins"/>
    <property type="match status" value="1"/>
</dbReference>
<name>A0A1G6ZC03_9EURY</name>
<dbReference type="RefSeq" id="WP_092936219.1">
    <property type="nucleotide sequence ID" value="NZ_FMZP01000095.1"/>
</dbReference>
<dbReference type="Gene3D" id="2.40.50.140">
    <property type="entry name" value="Nucleic acid-binding proteins"/>
    <property type="match status" value="1"/>
</dbReference>
<evidence type="ECO:0000313" key="6">
    <source>
        <dbReference type="Proteomes" id="UP000324021"/>
    </source>
</evidence>
<evidence type="ECO:0000313" key="4">
    <source>
        <dbReference type="EMBL" id="SEU15200.1"/>
    </source>
</evidence>
<dbReference type="OrthoDB" id="28569at2157"/>
<dbReference type="STRING" id="392421.SAMN04488694_1754"/>
<reference evidence="5 6" key="2">
    <citation type="submission" date="2016-10" db="EMBL/GenBank/DDBJ databases">
        <authorList>
            <person name="Varghese N."/>
            <person name="Submissions S."/>
        </authorList>
    </citation>
    <scope>NUCLEOTIDE SEQUENCE [LARGE SCALE GENOMIC DNA]</scope>
    <source>
        <strain evidence="3 6">CDM_1</strain>
        <strain evidence="5">CDM_6</strain>
    </source>
</reference>
<accession>A0A1G6ZC03</accession>
<keyword evidence="5" id="KW-1185">Reference proteome</keyword>
<evidence type="ECO:0000313" key="5">
    <source>
        <dbReference type="Proteomes" id="UP000199320"/>
    </source>
</evidence>
<gene>
    <name evidence="4" type="ORF">SAMN04488694_1754</name>
    <name evidence="3" type="ORF">SAMN05192552_10953</name>
</gene>
<dbReference type="InterPro" id="IPR012340">
    <property type="entry name" value="NA-bd_OB-fold"/>
</dbReference>
<dbReference type="PROSITE" id="PS50926">
    <property type="entry name" value="TRAM"/>
    <property type="match status" value="1"/>
</dbReference>
<dbReference type="AlphaFoldDB" id="A0A1G6ZC03"/>
<organism evidence="3 6">
    <name type="scientific">Natrinema hispanicum</name>
    <dbReference type="NCBI Taxonomy" id="392421"/>
    <lineage>
        <taxon>Archaea</taxon>
        <taxon>Methanobacteriati</taxon>
        <taxon>Methanobacteriota</taxon>
        <taxon>Stenosarchaea group</taxon>
        <taxon>Halobacteria</taxon>
        <taxon>Halobacteriales</taxon>
        <taxon>Natrialbaceae</taxon>
        <taxon>Natrinema</taxon>
    </lineage>
</organism>
<dbReference type="InterPro" id="IPR002792">
    <property type="entry name" value="TRAM_dom"/>
</dbReference>
<feature type="compositionally biased region" description="Polar residues" evidence="1">
    <location>
        <begin position="36"/>
        <end position="61"/>
    </location>
</feature>
<sequence length="151" mass="17041">MDVPDNLLCLFTAELEETDDSYIIEVPAREVAKGQLQPNQTYRAAVVQTASPKPEAQTQNEDQLDSTAKHSEDHSQNHDQTNREPPVEKGEQRTVDIESLGDQGDGITRVERGYVVIVPDTEPNERVRIEITDVSKNVGFAEVIERKDYYE</sequence>
<dbReference type="Pfam" id="PF01938">
    <property type="entry name" value="TRAM"/>
    <property type="match status" value="1"/>
</dbReference>
<dbReference type="Proteomes" id="UP000324021">
    <property type="component" value="Unassembled WGS sequence"/>
</dbReference>